<protein>
    <submittedName>
        <fullName evidence="9">MFS general substrate transporter</fullName>
    </submittedName>
</protein>
<sequence>MQSSNIACDVSTHRTQTPETECTTISFPHDISSREKRLQISPPPLRTPEVLLPERSRIRLASAFFALLTLGWGDGVTGTLLPYFERDFNLSFMTSSLLFVASALGYALGTISVEFVTRILGRGRFCTSKLPSLFSFPSFRKPEPEPHEKDESIMGFSISRCRFFTMVLASILHSTFFVVMGCKLGFPSMMVAYAISAFSRSFILGARDHNVYVSSTSKRGLGYMYGSWAIGAFGAPLVCQSVIATGIRWANFYFGSLVLSGINTSLITFAFRPTPRELQQDADFAWSLLRSSTSSPDAVSPATTMVSNPQPSPTDSSAPILPGKVVGPHSEFDVRYRRNVGGSSNSYSTALRKPKLWSSAMFSMLYTGSESSTQGFIVIYLLNIRSANPDTVGYVTSGFWGGMAISRFLWGFLGNIVTFRQRKWIVQACMYLLPVTAACMHLLIWFVPSFIENAFSAAVVGLMYGPIYPANLATARDLLPAEVHLVSLAIVAAFGSFGAALFPFIAGTLSTVVGPRTLPYLTVSQCVAMFCLWSFFPSQIPGQL</sequence>
<evidence type="ECO:0000256" key="8">
    <source>
        <dbReference type="SAM" id="Phobius"/>
    </source>
</evidence>
<dbReference type="PANTHER" id="PTHR23514:SF3">
    <property type="entry name" value="BYPASS OF STOP CODON PROTEIN 6"/>
    <property type="match status" value="1"/>
</dbReference>
<keyword evidence="3" id="KW-0813">Transport</keyword>
<evidence type="ECO:0000256" key="4">
    <source>
        <dbReference type="ARBA" id="ARBA00022692"/>
    </source>
</evidence>
<name>A0A4Q9QCK8_9APHY</name>
<keyword evidence="4 8" id="KW-0812">Transmembrane</keyword>
<feature type="transmembrane region" description="Helical" evidence="8">
    <location>
        <begin position="394"/>
        <end position="413"/>
    </location>
</feature>
<feature type="transmembrane region" description="Helical" evidence="8">
    <location>
        <begin position="96"/>
        <end position="116"/>
    </location>
</feature>
<dbReference type="Pfam" id="PF07690">
    <property type="entry name" value="MFS_1"/>
    <property type="match status" value="1"/>
</dbReference>
<dbReference type="GO" id="GO:0022857">
    <property type="term" value="F:transmembrane transporter activity"/>
    <property type="evidence" value="ECO:0007669"/>
    <property type="project" value="InterPro"/>
</dbReference>
<dbReference type="InterPro" id="IPR051788">
    <property type="entry name" value="MFS_Transporter"/>
</dbReference>
<evidence type="ECO:0000313" key="9">
    <source>
        <dbReference type="EMBL" id="TBU64831.1"/>
    </source>
</evidence>
<dbReference type="InterPro" id="IPR036259">
    <property type="entry name" value="MFS_trans_sf"/>
</dbReference>
<comment type="similarity">
    <text evidence="2">Belongs to the major facilitator superfamily.</text>
</comment>
<feature type="transmembrane region" description="Helical" evidence="8">
    <location>
        <begin position="454"/>
        <end position="473"/>
    </location>
</feature>
<dbReference type="Proteomes" id="UP000292082">
    <property type="component" value="Unassembled WGS sequence"/>
</dbReference>
<evidence type="ECO:0000256" key="7">
    <source>
        <dbReference type="SAM" id="MobiDB-lite"/>
    </source>
</evidence>
<evidence type="ECO:0000256" key="5">
    <source>
        <dbReference type="ARBA" id="ARBA00022989"/>
    </source>
</evidence>
<dbReference type="EMBL" id="ML145085">
    <property type="protein sequence ID" value="TBU64831.1"/>
    <property type="molecule type" value="Genomic_DNA"/>
</dbReference>
<dbReference type="GO" id="GO:0016020">
    <property type="term" value="C:membrane"/>
    <property type="evidence" value="ECO:0007669"/>
    <property type="project" value="TreeGrafter"/>
</dbReference>
<evidence type="ECO:0000256" key="2">
    <source>
        <dbReference type="ARBA" id="ARBA00008335"/>
    </source>
</evidence>
<evidence type="ECO:0000313" key="10">
    <source>
        <dbReference type="Proteomes" id="UP000292082"/>
    </source>
</evidence>
<feature type="transmembrane region" description="Helical" evidence="8">
    <location>
        <begin position="253"/>
        <end position="271"/>
    </location>
</feature>
<proteinExistence type="inferred from homology"/>
<dbReference type="Gene3D" id="1.20.1250.20">
    <property type="entry name" value="MFS general substrate transporter like domains"/>
    <property type="match status" value="1"/>
</dbReference>
<feature type="transmembrane region" description="Helical" evidence="8">
    <location>
        <begin position="163"/>
        <end position="180"/>
    </location>
</feature>
<reference evidence="9 10" key="1">
    <citation type="submission" date="2019-01" db="EMBL/GenBank/DDBJ databases">
        <title>Draft genome sequences of three monokaryotic isolates of the white-rot basidiomycete fungus Dichomitus squalens.</title>
        <authorList>
            <consortium name="DOE Joint Genome Institute"/>
            <person name="Lopez S.C."/>
            <person name="Andreopoulos B."/>
            <person name="Pangilinan J."/>
            <person name="Lipzen A."/>
            <person name="Riley R."/>
            <person name="Ahrendt S."/>
            <person name="Ng V."/>
            <person name="Barry K."/>
            <person name="Daum C."/>
            <person name="Grigoriev I.V."/>
            <person name="Hilden K.S."/>
            <person name="Makela M.R."/>
            <person name="de Vries R.P."/>
        </authorList>
    </citation>
    <scope>NUCLEOTIDE SEQUENCE [LARGE SCALE GENOMIC DNA]</scope>
    <source>
        <strain evidence="9 10">CBS 464.89</strain>
    </source>
</reference>
<dbReference type="SUPFAM" id="SSF103473">
    <property type="entry name" value="MFS general substrate transporter"/>
    <property type="match status" value="2"/>
</dbReference>
<feature type="transmembrane region" description="Helical" evidence="8">
    <location>
        <begin position="63"/>
        <end position="84"/>
    </location>
</feature>
<keyword evidence="10" id="KW-1185">Reference proteome</keyword>
<feature type="region of interest" description="Disordered" evidence="7">
    <location>
        <begin position="294"/>
        <end position="320"/>
    </location>
</feature>
<organism evidence="9 10">
    <name type="scientific">Dichomitus squalens</name>
    <dbReference type="NCBI Taxonomy" id="114155"/>
    <lineage>
        <taxon>Eukaryota</taxon>
        <taxon>Fungi</taxon>
        <taxon>Dikarya</taxon>
        <taxon>Basidiomycota</taxon>
        <taxon>Agaricomycotina</taxon>
        <taxon>Agaricomycetes</taxon>
        <taxon>Polyporales</taxon>
        <taxon>Polyporaceae</taxon>
        <taxon>Dichomitus</taxon>
    </lineage>
</organism>
<dbReference type="AlphaFoldDB" id="A0A4Q9QCK8"/>
<evidence type="ECO:0000256" key="6">
    <source>
        <dbReference type="ARBA" id="ARBA00023136"/>
    </source>
</evidence>
<dbReference type="GO" id="GO:0012505">
    <property type="term" value="C:endomembrane system"/>
    <property type="evidence" value="ECO:0007669"/>
    <property type="project" value="UniProtKB-SubCell"/>
</dbReference>
<feature type="transmembrane region" description="Helical" evidence="8">
    <location>
        <begin position="225"/>
        <end position="247"/>
    </location>
</feature>
<feature type="transmembrane region" description="Helical" evidence="8">
    <location>
        <begin position="518"/>
        <end position="536"/>
    </location>
</feature>
<feature type="transmembrane region" description="Helical" evidence="8">
    <location>
        <begin position="485"/>
        <end position="506"/>
    </location>
</feature>
<keyword evidence="6 8" id="KW-0472">Membrane</keyword>
<dbReference type="PANTHER" id="PTHR23514">
    <property type="entry name" value="BYPASS OF STOP CODON PROTEIN 6"/>
    <property type="match status" value="1"/>
</dbReference>
<accession>A0A4Q9QCK8</accession>
<feature type="compositionally biased region" description="Polar residues" evidence="7">
    <location>
        <begin position="294"/>
        <end position="317"/>
    </location>
</feature>
<dbReference type="InterPro" id="IPR011701">
    <property type="entry name" value="MFS"/>
</dbReference>
<evidence type="ECO:0000256" key="1">
    <source>
        <dbReference type="ARBA" id="ARBA00004127"/>
    </source>
</evidence>
<feature type="transmembrane region" description="Helical" evidence="8">
    <location>
        <begin position="186"/>
        <end position="204"/>
    </location>
</feature>
<feature type="transmembrane region" description="Helical" evidence="8">
    <location>
        <begin position="360"/>
        <end position="382"/>
    </location>
</feature>
<gene>
    <name evidence="9" type="ORF">BD310DRAFT_1001664</name>
</gene>
<evidence type="ECO:0000256" key="3">
    <source>
        <dbReference type="ARBA" id="ARBA00022448"/>
    </source>
</evidence>
<feature type="transmembrane region" description="Helical" evidence="8">
    <location>
        <begin position="425"/>
        <end position="448"/>
    </location>
</feature>
<comment type="subcellular location">
    <subcellularLocation>
        <location evidence="1">Endomembrane system</location>
        <topology evidence="1">Multi-pass membrane protein</topology>
    </subcellularLocation>
</comment>
<keyword evidence="5 8" id="KW-1133">Transmembrane helix</keyword>